<organism evidence="2 3">
    <name type="scientific">Zingiber officinale</name>
    <name type="common">Ginger</name>
    <name type="synonym">Amomum zingiber</name>
    <dbReference type="NCBI Taxonomy" id="94328"/>
    <lineage>
        <taxon>Eukaryota</taxon>
        <taxon>Viridiplantae</taxon>
        <taxon>Streptophyta</taxon>
        <taxon>Embryophyta</taxon>
        <taxon>Tracheophyta</taxon>
        <taxon>Spermatophyta</taxon>
        <taxon>Magnoliopsida</taxon>
        <taxon>Liliopsida</taxon>
        <taxon>Zingiberales</taxon>
        <taxon>Zingiberaceae</taxon>
        <taxon>Zingiber</taxon>
    </lineage>
</organism>
<protein>
    <submittedName>
        <fullName evidence="2">Uncharacterized protein</fullName>
    </submittedName>
</protein>
<feature type="compositionally biased region" description="Low complexity" evidence="1">
    <location>
        <begin position="100"/>
        <end position="117"/>
    </location>
</feature>
<proteinExistence type="predicted"/>
<accession>A0A8J5C3C2</accession>
<dbReference type="AlphaFoldDB" id="A0A8J5C3C2"/>
<name>A0A8J5C3C2_ZINOF</name>
<dbReference type="EMBL" id="JACMSC010000020">
    <property type="protein sequence ID" value="KAG6471613.1"/>
    <property type="molecule type" value="Genomic_DNA"/>
</dbReference>
<feature type="compositionally biased region" description="Basic and acidic residues" evidence="1">
    <location>
        <begin position="65"/>
        <end position="75"/>
    </location>
</feature>
<evidence type="ECO:0000313" key="2">
    <source>
        <dbReference type="EMBL" id="KAG6471613.1"/>
    </source>
</evidence>
<sequence>MEGFIDQYEKEPMSMKMVMLKQEETFRQQVQELHRLYRTQKMLMRDAKLDRESWKPLHSNSSQRTLEDNEDLKLDADEESDLELTLATGSYGTHRKKRSASNTSESGSSFSSSPRESGSVKHPNPDWAVPDDSTRIGGGRKGTVFKIEQMRHDGLQQPSWLFSCNKQHDMVASFGL</sequence>
<dbReference type="Proteomes" id="UP000734854">
    <property type="component" value="Unassembled WGS sequence"/>
</dbReference>
<feature type="region of interest" description="Disordered" evidence="1">
    <location>
        <begin position="52"/>
        <end position="140"/>
    </location>
</feature>
<dbReference type="PANTHER" id="PTHR33167:SF4">
    <property type="entry name" value="TRANSCRIPTION FACTOR, PUTATIVE (DUF863)-RELATED"/>
    <property type="match status" value="1"/>
</dbReference>
<comment type="caution">
    <text evidence="2">The sequence shown here is derived from an EMBL/GenBank/DDBJ whole genome shotgun (WGS) entry which is preliminary data.</text>
</comment>
<gene>
    <name evidence="2" type="ORF">ZIOFF_069057</name>
</gene>
<evidence type="ECO:0000256" key="1">
    <source>
        <dbReference type="SAM" id="MobiDB-lite"/>
    </source>
</evidence>
<evidence type="ECO:0000313" key="3">
    <source>
        <dbReference type="Proteomes" id="UP000734854"/>
    </source>
</evidence>
<reference evidence="2 3" key="1">
    <citation type="submission" date="2020-08" db="EMBL/GenBank/DDBJ databases">
        <title>Plant Genome Project.</title>
        <authorList>
            <person name="Zhang R.-G."/>
        </authorList>
    </citation>
    <scope>NUCLEOTIDE SEQUENCE [LARGE SCALE GENOMIC DNA]</scope>
    <source>
        <tissue evidence="2">Rhizome</tissue>
    </source>
</reference>
<keyword evidence="3" id="KW-1185">Reference proteome</keyword>
<dbReference type="OrthoDB" id="666348at2759"/>
<dbReference type="PANTHER" id="PTHR33167">
    <property type="entry name" value="TRANSCRIPTION FACTOR, PUTATIVE (DUF863)-RELATED"/>
    <property type="match status" value="1"/>
</dbReference>